<dbReference type="Proteomes" id="UP000002190">
    <property type="component" value="Chromosome 3"/>
</dbReference>
<feature type="transmembrane region" description="Helical" evidence="1">
    <location>
        <begin position="44"/>
        <end position="63"/>
    </location>
</feature>
<accession>D5WMB5</accession>
<keyword evidence="1" id="KW-0812">Transmembrane</keyword>
<evidence type="ECO:0000313" key="3">
    <source>
        <dbReference type="Proteomes" id="UP000002190"/>
    </source>
</evidence>
<keyword evidence="1" id="KW-1133">Transmembrane helix</keyword>
<evidence type="ECO:0000256" key="1">
    <source>
        <dbReference type="SAM" id="Phobius"/>
    </source>
</evidence>
<organism evidence="2 3">
    <name type="scientific">Paraburkholderia atlantica</name>
    <dbReference type="NCBI Taxonomy" id="2654982"/>
    <lineage>
        <taxon>Bacteria</taxon>
        <taxon>Pseudomonadati</taxon>
        <taxon>Pseudomonadota</taxon>
        <taxon>Betaproteobacteria</taxon>
        <taxon>Burkholderiales</taxon>
        <taxon>Burkholderiaceae</taxon>
        <taxon>Paraburkholderia</taxon>
    </lineage>
</organism>
<dbReference type="AlphaFoldDB" id="D5WMB5"/>
<dbReference type="EMBL" id="CP002015">
    <property type="protein sequence ID" value="ADG20361.1"/>
    <property type="molecule type" value="Genomic_DNA"/>
</dbReference>
<feature type="transmembrane region" description="Helical" evidence="1">
    <location>
        <begin position="6"/>
        <end position="24"/>
    </location>
</feature>
<protein>
    <submittedName>
        <fullName evidence="2">Uncharacterized protein</fullName>
    </submittedName>
</protein>
<proteinExistence type="predicted"/>
<reference evidence="3" key="1">
    <citation type="submission" date="2010-04" db="EMBL/GenBank/DDBJ databases">
        <title>Complete sequence of chromosome 3 of Burkholderia sp. CCGE1002.</title>
        <authorList>
            <consortium name="US DOE Joint Genome Institute"/>
            <person name="Lucas S."/>
            <person name="Copeland A."/>
            <person name="Lapidus A."/>
            <person name="Cheng J.-F."/>
            <person name="Bruce D."/>
            <person name="Goodwin L."/>
            <person name="Pitluck S."/>
            <person name="Chertkov O."/>
            <person name="Detter J.C."/>
            <person name="Han C."/>
            <person name="Tapia R."/>
            <person name="Land M."/>
            <person name="Hauser L."/>
            <person name="Kyrpides N."/>
            <person name="Ovchinnikova G."/>
            <person name="Martinez-Romero E."/>
            <person name="Hernandez M.A.R."/>
            <person name="Tiedje J.M."/>
            <person name="Woyke T."/>
        </authorList>
    </citation>
    <scope>NUCLEOTIDE SEQUENCE [LARGE SCALE GENOMIC DNA]</scope>
    <source>
        <strain evidence="3">CCGE1002</strain>
    </source>
</reference>
<sequence length="77" mass="8390">MNSTLGFFAGWTFVSLTCGALWIFMRSDSAVRRLDALSRRHPFIVWTVMLTLLVASAVALVFLNTEAAPAALRGTTA</sequence>
<evidence type="ECO:0000313" key="2">
    <source>
        <dbReference type="EMBL" id="ADG20361.1"/>
    </source>
</evidence>
<name>D5WMB5_PARAM</name>
<dbReference type="STRING" id="640511.BC1002_6519"/>
<keyword evidence="1" id="KW-0472">Membrane</keyword>
<dbReference type="RefSeq" id="WP_013094148.1">
    <property type="nucleotide sequence ID" value="NC_014119.1"/>
</dbReference>
<gene>
    <name evidence="2" type="ordered locus">BC1002_6519</name>
</gene>
<dbReference type="KEGG" id="bge:BC1002_6519"/>
<dbReference type="HOGENOM" id="CLU_2631449_0_0_4"/>
<dbReference type="GeneID" id="301097595"/>
<reference evidence="2 3" key="2">
    <citation type="journal article" date="2012" name="J. Bacteriol.">
        <title>Genome Sequences of Burkholderia sp. Strains CCGE1002 and H160, Isolated from Legume Nodules in Mexico and Brazil.</title>
        <authorList>
            <person name="Ormeno-Orrillo E."/>
            <person name="Rogel M.A."/>
            <person name="Chueire L.M."/>
            <person name="Tiedje J.M."/>
            <person name="Martinez-Romero E."/>
            <person name="Hungria M."/>
        </authorList>
    </citation>
    <scope>NUCLEOTIDE SEQUENCE [LARGE SCALE GENOMIC DNA]</scope>
    <source>
        <strain evidence="2 3">CCGE1002</strain>
    </source>
</reference>